<dbReference type="InterPro" id="IPR003593">
    <property type="entry name" value="AAA+_ATPase"/>
</dbReference>
<organism evidence="4">
    <name type="scientific">mine drainage metagenome</name>
    <dbReference type="NCBI Taxonomy" id="410659"/>
    <lineage>
        <taxon>unclassified sequences</taxon>
        <taxon>metagenomes</taxon>
        <taxon>ecological metagenomes</taxon>
    </lineage>
</organism>
<reference evidence="4" key="2">
    <citation type="journal article" date="2014" name="ISME J.">
        <title>Microbial stratification in low pH oxic and suboxic macroscopic growths along an acid mine drainage.</title>
        <authorList>
            <person name="Mendez-Garcia C."/>
            <person name="Mesa V."/>
            <person name="Sprenger R.R."/>
            <person name="Richter M."/>
            <person name="Diez M.S."/>
            <person name="Solano J."/>
            <person name="Bargiela R."/>
            <person name="Golyshina O.V."/>
            <person name="Manteca A."/>
            <person name="Ramos J.L."/>
            <person name="Gallego J.R."/>
            <person name="Llorente I."/>
            <person name="Martins Dos Santos V.A."/>
            <person name="Jensen O.N."/>
            <person name="Pelaez A.I."/>
            <person name="Sanchez J."/>
            <person name="Ferrer M."/>
        </authorList>
    </citation>
    <scope>NUCLEOTIDE SEQUENCE</scope>
</reference>
<dbReference type="SMART" id="SM00382">
    <property type="entry name" value="AAA"/>
    <property type="match status" value="1"/>
</dbReference>
<evidence type="ECO:0000256" key="1">
    <source>
        <dbReference type="ARBA" id="ARBA00022741"/>
    </source>
</evidence>
<dbReference type="GO" id="GO:0005524">
    <property type="term" value="F:ATP binding"/>
    <property type="evidence" value="ECO:0007669"/>
    <property type="project" value="UniProtKB-KW"/>
</dbReference>
<evidence type="ECO:0000256" key="2">
    <source>
        <dbReference type="ARBA" id="ARBA00022840"/>
    </source>
</evidence>
<keyword evidence="1" id="KW-0547">Nucleotide-binding</keyword>
<dbReference type="InterPro" id="IPR027417">
    <property type="entry name" value="P-loop_NTPase"/>
</dbReference>
<dbReference type="PANTHER" id="PTHR24221:SF654">
    <property type="entry name" value="ATP-BINDING CASSETTE SUB-FAMILY B MEMBER 6"/>
    <property type="match status" value="1"/>
</dbReference>
<gene>
    <name evidence="4" type="ORF">B2A_15094</name>
</gene>
<dbReference type="SUPFAM" id="SSF52540">
    <property type="entry name" value="P-loop containing nucleoside triphosphate hydrolases"/>
    <property type="match status" value="1"/>
</dbReference>
<dbReference type="AlphaFoldDB" id="T0XYG8"/>
<evidence type="ECO:0000259" key="3">
    <source>
        <dbReference type="PROSITE" id="PS50893"/>
    </source>
</evidence>
<accession>T0XYG8</accession>
<dbReference type="PROSITE" id="PS00211">
    <property type="entry name" value="ABC_TRANSPORTER_1"/>
    <property type="match status" value="1"/>
</dbReference>
<dbReference type="InterPro" id="IPR017871">
    <property type="entry name" value="ABC_transporter-like_CS"/>
</dbReference>
<proteinExistence type="predicted"/>
<sequence length="317" mass="33262">MLALLALAAFEVIAPLPEALAQWQATITAAERVFDLADMPPALVEPEISAPLAQAPAMVFENVHLRYADAAPWALDGVDLQLAAGARMAVVGASGAGKSSLLGALLKFYPLQQGRIIFGGQPLGAVQGDALRRHIAVIAQHTTLFNLSLLDNLLLAAPAASAEQIERAVSQAQLDAFVSALPQGYDTVLGEAGALVSGGEARRIAIARALLQDAPVLVLDEPTEGLDARTARDLYAALDVAARGRTLLLITHRLGGLAHLVDEVAVMTAGRIRERLPVAQYLARTALSADLARNRCVEAYPTAEQIRLSCPCAGAIP</sequence>
<protein>
    <submittedName>
        <fullName evidence="4">ABC transporter, CydDC cysteine exporter (CydDC-E) family, permease/ATP-binding protein CydC</fullName>
    </submittedName>
</protein>
<reference evidence="4" key="1">
    <citation type="submission" date="2013-08" db="EMBL/GenBank/DDBJ databases">
        <authorList>
            <person name="Mendez C."/>
            <person name="Richter M."/>
            <person name="Ferrer M."/>
            <person name="Sanchez J."/>
        </authorList>
    </citation>
    <scope>NUCLEOTIDE SEQUENCE</scope>
</reference>
<feature type="domain" description="ABC transporter" evidence="3">
    <location>
        <begin position="58"/>
        <end position="294"/>
    </location>
</feature>
<dbReference type="EMBL" id="AUZZ01010983">
    <property type="protein sequence ID" value="EQD27826.1"/>
    <property type="molecule type" value="Genomic_DNA"/>
</dbReference>
<keyword evidence="2 4" id="KW-0067">ATP-binding</keyword>
<comment type="caution">
    <text evidence="4">The sequence shown here is derived from an EMBL/GenBank/DDBJ whole genome shotgun (WGS) entry which is preliminary data.</text>
</comment>
<dbReference type="GO" id="GO:0016887">
    <property type="term" value="F:ATP hydrolysis activity"/>
    <property type="evidence" value="ECO:0007669"/>
    <property type="project" value="InterPro"/>
</dbReference>
<dbReference type="Gene3D" id="3.40.50.300">
    <property type="entry name" value="P-loop containing nucleotide triphosphate hydrolases"/>
    <property type="match status" value="1"/>
</dbReference>
<dbReference type="Pfam" id="PF00005">
    <property type="entry name" value="ABC_tran"/>
    <property type="match status" value="1"/>
</dbReference>
<dbReference type="InterPro" id="IPR039421">
    <property type="entry name" value="Type_1_exporter"/>
</dbReference>
<dbReference type="GO" id="GO:0034040">
    <property type="term" value="F:ATPase-coupled lipid transmembrane transporter activity"/>
    <property type="evidence" value="ECO:0007669"/>
    <property type="project" value="TreeGrafter"/>
</dbReference>
<name>T0XYG8_9ZZZZ</name>
<dbReference type="InterPro" id="IPR003439">
    <property type="entry name" value="ABC_transporter-like_ATP-bd"/>
</dbReference>
<evidence type="ECO:0000313" key="4">
    <source>
        <dbReference type="EMBL" id="EQD27826.1"/>
    </source>
</evidence>
<dbReference type="PANTHER" id="PTHR24221">
    <property type="entry name" value="ATP-BINDING CASSETTE SUB-FAMILY B"/>
    <property type="match status" value="1"/>
</dbReference>
<dbReference type="PROSITE" id="PS50893">
    <property type="entry name" value="ABC_TRANSPORTER_2"/>
    <property type="match status" value="1"/>
</dbReference>